<accession>A0ACD5Y0S0</accession>
<reference evidence="1" key="1">
    <citation type="submission" date="2021-05" db="EMBL/GenBank/DDBJ databases">
        <authorList>
            <person name="Scholz U."/>
            <person name="Mascher M."/>
            <person name="Fiebig A."/>
        </authorList>
    </citation>
    <scope>NUCLEOTIDE SEQUENCE [LARGE SCALE GENOMIC DNA]</scope>
</reference>
<name>A0ACD5Y0S0_AVESA</name>
<reference evidence="1" key="2">
    <citation type="submission" date="2025-09" db="UniProtKB">
        <authorList>
            <consortium name="EnsemblPlants"/>
        </authorList>
    </citation>
    <scope>IDENTIFICATION</scope>
</reference>
<organism evidence="1 2">
    <name type="scientific">Avena sativa</name>
    <name type="common">Oat</name>
    <dbReference type="NCBI Taxonomy" id="4498"/>
    <lineage>
        <taxon>Eukaryota</taxon>
        <taxon>Viridiplantae</taxon>
        <taxon>Streptophyta</taxon>
        <taxon>Embryophyta</taxon>
        <taxon>Tracheophyta</taxon>
        <taxon>Spermatophyta</taxon>
        <taxon>Magnoliopsida</taxon>
        <taxon>Liliopsida</taxon>
        <taxon>Poales</taxon>
        <taxon>Poaceae</taxon>
        <taxon>BOP clade</taxon>
        <taxon>Pooideae</taxon>
        <taxon>Poodae</taxon>
        <taxon>Poeae</taxon>
        <taxon>Poeae Chloroplast Group 1 (Aveneae type)</taxon>
        <taxon>Aveninae</taxon>
        <taxon>Avena</taxon>
    </lineage>
</organism>
<evidence type="ECO:0000313" key="1">
    <source>
        <dbReference type="EnsemblPlants" id="AVESA.00010b.r2.5CG0920620.1.CDS.1"/>
    </source>
</evidence>
<evidence type="ECO:0000313" key="2">
    <source>
        <dbReference type="Proteomes" id="UP001732700"/>
    </source>
</evidence>
<protein>
    <submittedName>
        <fullName evidence="1">Uncharacterized protein</fullName>
    </submittedName>
</protein>
<dbReference type="EnsemblPlants" id="AVESA.00010b.r2.5CG0920620.1">
    <property type="protein sequence ID" value="AVESA.00010b.r2.5CG0920620.1.CDS.1"/>
    <property type="gene ID" value="AVESA.00010b.r2.5CG0920620"/>
</dbReference>
<sequence length="318" mass="34176">MQPSRKVARVDTAEIKSRLVRKIGHQRAELYFHSLKKFLGFQLGKSEFDKICVTALGKENIKLHNFLVRSILGNACMSLGPPPSRQTPTGNSQTSTVTNGPLTSGVQLVRRVRPVGSRDRRFGDKPSPLGKSPLGHPGAGEFVSVEDGEEVDQARGSPVCVQSQSPIRAPLGIPSKAQNPQPSISYASEVCYSNGELPDTQYLSKLLENKLKAEGLSISLECADLLNSGLNVYICQMLKSCLGVAKARGNLIRKREAYGSVAAAGVNGGRNNGFASELGCSYQASLVDLSTAVQSNAQLLGCDYARQYEKIASHILDS</sequence>
<dbReference type="Proteomes" id="UP001732700">
    <property type="component" value="Chromosome 5C"/>
</dbReference>
<keyword evidence="2" id="KW-1185">Reference proteome</keyword>
<proteinExistence type="predicted"/>